<dbReference type="PANTHER" id="PTHR46137">
    <property type="entry name" value="OS05G0310600 PROTEIN"/>
    <property type="match status" value="1"/>
</dbReference>
<proteinExistence type="predicted"/>
<sequence length="258" mass="28084">MGQPQSKPSKPSIPRFPQPGDHIYCERKGGLYDHHGIYVGDDMVIHLQGAAKKLGELPTCHKCGDKRVVNGEIAKVCIDCFLDGDTLQIYEYGVTYPEFSKRKRGTCCPRYSRPPHLVISAATDFLERNGFGPYDMFTNNCEHFAVCCKTGSADSYQIEGHIEGVIDTGPFAMVGASVVVAAYSISKGVSQKSSSWAKIRDDSGGLDGGFGLAHGLVDLGIRVFGQFWMPNGRVANLGILSEFTRLCSLGTWACEFGN</sequence>
<dbReference type="InterPro" id="IPR007053">
    <property type="entry name" value="LRAT_dom"/>
</dbReference>
<dbReference type="PANTHER" id="PTHR46137:SF1">
    <property type="entry name" value="LRAT DOMAIN-CONTAINING PROTEIN"/>
    <property type="match status" value="1"/>
</dbReference>
<keyword evidence="3" id="KW-1185">Reference proteome</keyword>
<evidence type="ECO:0000313" key="3">
    <source>
        <dbReference type="Proteomes" id="UP001358586"/>
    </source>
</evidence>
<gene>
    <name evidence="2" type="ORF">PVK06_029162</name>
</gene>
<dbReference type="Pfam" id="PF04970">
    <property type="entry name" value="LRAT"/>
    <property type="match status" value="1"/>
</dbReference>
<protein>
    <recommendedName>
        <fullName evidence="1">LRAT domain-containing protein</fullName>
    </recommendedName>
</protein>
<name>A0ABR0P5X8_GOSAR</name>
<feature type="domain" description="LRAT" evidence="1">
    <location>
        <begin position="24"/>
        <end position="157"/>
    </location>
</feature>
<comment type="caution">
    <text evidence="2">The sequence shown here is derived from an EMBL/GenBank/DDBJ whole genome shotgun (WGS) entry which is preliminary data.</text>
</comment>
<accession>A0ABR0P5X8</accession>
<evidence type="ECO:0000259" key="1">
    <source>
        <dbReference type="PROSITE" id="PS51934"/>
    </source>
</evidence>
<dbReference type="Gene3D" id="3.90.1720.10">
    <property type="entry name" value="endopeptidase domain like (from Nostoc punctiforme)"/>
    <property type="match status" value="1"/>
</dbReference>
<reference evidence="2 3" key="1">
    <citation type="submission" date="2023-03" db="EMBL/GenBank/DDBJ databases">
        <title>WGS of Gossypium arboreum.</title>
        <authorList>
            <person name="Yu D."/>
        </authorList>
    </citation>
    <scope>NUCLEOTIDE SEQUENCE [LARGE SCALE GENOMIC DNA]</scope>
    <source>
        <tissue evidence="2">Leaf</tissue>
    </source>
</reference>
<organism evidence="2 3">
    <name type="scientific">Gossypium arboreum</name>
    <name type="common">Tree cotton</name>
    <name type="synonym">Gossypium nanking</name>
    <dbReference type="NCBI Taxonomy" id="29729"/>
    <lineage>
        <taxon>Eukaryota</taxon>
        <taxon>Viridiplantae</taxon>
        <taxon>Streptophyta</taxon>
        <taxon>Embryophyta</taxon>
        <taxon>Tracheophyta</taxon>
        <taxon>Spermatophyta</taxon>
        <taxon>Magnoliopsida</taxon>
        <taxon>eudicotyledons</taxon>
        <taxon>Gunneridae</taxon>
        <taxon>Pentapetalae</taxon>
        <taxon>rosids</taxon>
        <taxon>malvids</taxon>
        <taxon>Malvales</taxon>
        <taxon>Malvaceae</taxon>
        <taxon>Malvoideae</taxon>
        <taxon>Gossypium</taxon>
    </lineage>
</organism>
<evidence type="ECO:0000313" key="2">
    <source>
        <dbReference type="EMBL" id="KAK5813711.1"/>
    </source>
</evidence>
<dbReference type="Proteomes" id="UP001358586">
    <property type="component" value="Chromosome 8"/>
</dbReference>
<dbReference type="EMBL" id="JARKNE010000008">
    <property type="protein sequence ID" value="KAK5813711.1"/>
    <property type="molecule type" value="Genomic_DNA"/>
</dbReference>
<dbReference type="PROSITE" id="PS51934">
    <property type="entry name" value="LRAT"/>
    <property type="match status" value="1"/>
</dbReference>